<dbReference type="GO" id="GO:0045892">
    <property type="term" value="P:negative regulation of DNA-templated transcription"/>
    <property type="evidence" value="ECO:0007669"/>
    <property type="project" value="TreeGrafter"/>
</dbReference>
<accession>A0A8J3LWW3</accession>
<dbReference type="InterPro" id="IPR036390">
    <property type="entry name" value="WH_DNA-bd_sf"/>
</dbReference>
<dbReference type="SUPFAM" id="SSF46785">
    <property type="entry name" value="Winged helix' DNA-binding domain"/>
    <property type="match status" value="1"/>
</dbReference>
<dbReference type="Proteomes" id="UP000630097">
    <property type="component" value="Unassembled WGS sequence"/>
</dbReference>
<dbReference type="RefSeq" id="WP_239114785.1">
    <property type="nucleotide sequence ID" value="NZ_BAABHH010000006.1"/>
</dbReference>
<reference evidence="5 6" key="1">
    <citation type="submission" date="2021-01" db="EMBL/GenBank/DDBJ databases">
        <title>Whole genome shotgun sequence of Planotetraspora kaengkrachanensis NBRC 104272.</title>
        <authorList>
            <person name="Komaki H."/>
            <person name="Tamura T."/>
        </authorList>
    </citation>
    <scope>NUCLEOTIDE SEQUENCE [LARGE SCALE GENOMIC DNA]</scope>
    <source>
        <strain evidence="5 6">NBRC 104272</strain>
    </source>
</reference>
<dbReference type="InterPro" id="IPR036388">
    <property type="entry name" value="WH-like_DNA-bd_sf"/>
</dbReference>
<keyword evidence="3" id="KW-0804">Transcription</keyword>
<evidence type="ECO:0000256" key="1">
    <source>
        <dbReference type="ARBA" id="ARBA00023015"/>
    </source>
</evidence>
<organism evidence="5 6">
    <name type="scientific">Planotetraspora kaengkrachanensis</name>
    <dbReference type="NCBI Taxonomy" id="575193"/>
    <lineage>
        <taxon>Bacteria</taxon>
        <taxon>Bacillati</taxon>
        <taxon>Actinomycetota</taxon>
        <taxon>Actinomycetes</taxon>
        <taxon>Streptosporangiales</taxon>
        <taxon>Streptosporangiaceae</taxon>
        <taxon>Planotetraspora</taxon>
    </lineage>
</organism>
<dbReference type="PANTHER" id="PTHR44846:SF1">
    <property type="entry name" value="MANNOSYL-D-GLYCERATE TRANSPORT_METABOLISM SYSTEM REPRESSOR MNGR-RELATED"/>
    <property type="match status" value="1"/>
</dbReference>
<keyword evidence="2" id="KW-0238">DNA-binding</keyword>
<dbReference type="Pfam" id="PF00392">
    <property type="entry name" value="GntR"/>
    <property type="match status" value="1"/>
</dbReference>
<dbReference type="CDD" id="cd07377">
    <property type="entry name" value="WHTH_GntR"/>
    <property type="match status" value="1"/>
</dbReference>
<sequence length="81" mass="9097">MTIDHDGALPVYKQLANLLRGQIERGELRPNRPIPAESRLMQIHEVGRDTVRKAIAILREEGLVIAIQGRGTFVKPKDEAE</sequence>
<dbReference type="InterPro" id="IPR000524">
    <property type="entry name" value="Tscrpt_reg_HTH_GntR"/>
</dbReference>
<evidence type="ECO:0000313" key="5">
    <source>
        <dbReference type="EMBL" id="GIG78215.1"/>
    </source>
</evidence>
<dbReference type="AlphaFoldDB" id="A0A8J3LWW3"/>
<dbReference type="PROSITE" id="PS50949">
    <property type="entry name" value="HTH_GNTR"/>
    <property type="match status" value="1"/>
</dbReference>
<keyword evidence="1" id="KW-0805">Transcription regulation</keyword>
<evidence type="ECO:0000313" key="6">
    <source>
        <dbReference type="Proteomes" id="UP000630097"/>
    </source>
</evidence>
<dbReference type="Gene3D" id="1.10.10.10">
    <property type="entry name" value="Winged helix-like DNA-binding domain superfamily/Winged helix DNA-binding domain"/>
    <property type="match status" value="1"/>
</dbReference>
<dbReference type="PRINTS" id="PR00035">
    <property type="entry name" value="HTHGNTR"/>
</dbReference>
<protein>
    <recommendedName>
        <fullName evidence="4">HTH gntR-type domain-containing protein</fullName>
    </recommendedName>
</protein>
<dbReference type="GO" id="GO:0003677">
    <property type="term" value="F:DNA binding"/>
    <property type="evidence" value="ECO:0007669"/>
    <property type="project" value="UniProtKB-KW"/>
</dbReference>
<evidence type="ECO:0000256" key="2">
    <source>
        <dbReference type="ARBA" id="ARBA00023125"/>
    </source>
</evidence>
<dbReference type="InterPro" id="IPR050679">
    <property type="entry name" value="Bact_HTH_transcr_reg"/>
</dbReference>
<comment type="caution">
    <text evidence="5">The sequence shown here is derived from an EMBL/GenBank/DDBJ whole genome shotgun (WGS) entry which is preliminary data.</text>
</comment>
<proteinExistence type="predicted"/>
<name>A0A8J3LWW3_9ACTN</name>
<gene>
    <name evidence="5" type="ORF">Pka01_13420</name>
</gene>
<dbReference type="PANTHER" id="PTHR44846">
    <property type="entry name" value="MANNOSYL-D-GLYCERATE TRANSPORT/METABOLISM SYSTEM REPRESSOR MNGR-RELATED"/>
    <property type="match status" value="1"/>
</dbReference>
<feature type="domain" description="HTH gntR-type" evidence="4">
    <location>
        <begin position="9"/>
        <end position="77"/>
    </location>
</feature>
<dbReference type="GO" id="GO:0003700">
    <property type="term" value="F:DNA-binding transcription factor activity"/>
    <property type="evidence" value="ECO:0007669"/>
    <property type="project" value="InterPro"/>
</dbReference>
<evidence type="ECO:0000259" key="4">
    <source>
        <dbReference type="PROSITE" id="PS50949"/>
    </source>
</evidence>
<keyword evidence="6" id="KW-1185">Reference proteome</keyword>
<evidence type="ECO:0000256" key="3">
    <source>
        <dbReference type="ARBA" id="ARBA00023163"/>
    </source>
</evidence>
<dbReference type="EMBL" id="BONV01000004">
    <property type="protein sequence ID" value="GIG78215.1"/>
    <property type="molecule type" value="Genomic_DNA"/>
</dbReference>
<dbReference type="SMART" id="SM00345">
    <property type="entry name" value="HTH_GNTR"/>
    <property type="match status" value="1"/>
</dbReference>